<evidence type="ECO:0000313" key="10">
    <source>
        <dbReference type="EMBL" id="CAA9581988.1"/>
    </source>
</evidence>
<evidence type="ECO:0000256" key="9">
    <source>
        <dbReference type="SAM" id="Phobius"/>
    </source>
</evidence>
<evidence type="ECO:0000256" key="6">
    <source>
        <dbReference type="ARBA" id="ARBA00022989"/>
    </source>
</evidence>
<organism evidence="10">
    <name type="scientific">uncultured Thermomicrobiales bacterium</name>
    <dbReference type="NCBI Taxonomy" id="1645740"/>
    <lineage>
        <taxon>Bacteria</taxon>
        <taxon>Pseudomonadati</taxon>
        <taxon>Thermomicrobiota</taxon>
        <taxon>Thermomicrobia</taxon>
        <taxon>Thermomicrobiales</taxon>
        <taxon>environmental samples</taxon>
    </lineage>
</organism>
<evidence type="ECO:0000256" key="5">
    <source>
        <dbReference type="ARBA" id="ARBA00022692"/>
    </source>
</evidence>
<protein>
    <submittedName>
        <fullName evidence="10">Ribose ABC transport system, permease protein RbsC</fullName>
    </submittedName>
</protein>
<name>A0A6J4VN08_9BACT</name>
<accession>A0A6J4VN08</accession>
<dbReference type="PANTHER" id="PTHR32196">
    <property type="entry name" value="ABC TRANSPORTER PERMEASE PROTEIN YPHD-RELATED-RELATED"/>
    <property type="match status" value="1"/>
</dbReference>
<feature type="region of interest" description="Disordered" evidence="8">
    <location>
        <begin position="16"/>
        <end position="40"/>
    </location>
</feature>
<feature type="transmembrane region" description="Helical" evidence="9">
    <location>
        <begin position="83"/>
        <end position="102"/>
    </location>
</feature>
<feature type="transmembrane region" description="Helical" evidence="9">
    <location>
        <begin position="282"/>
        <end position="301"/>
    </location>
</feature>
<comment type="subcellular location">
    <subcellularLocation>
        <location evidence="1">Cell membrane</location>
        <topology evidence="1">Multi-pass membrane protein</topology>
    </subcellularLocation>
</comment>
<evidence type="ECO:0000256" key="3">
    <source>
        <dbReference type="ARBA" id="ARBA00022475"/>
    </source>
</evidence>
<dbReference type="CDD" id="cd06579">
    <property type="entry name" value="TM_PBP1_transp_AraH_like"/>
    <property type="match status" value="1"/>
</dbReference>
<sequence length="354" mass="35966">MTERADGRGRTAIDADGANVANTANAPSRPGSAPAGGRTADGGAWLRRNRTILIPYGLIALLLVAAAIRTPGFVTPGNLRGQLVLASYLGVIAGGQTLVILTGGIDLSLAWNLNLSAILLTQIAADFSPAVAAAAALGSAALVGLVNGLGVAYLRIPSLVMTLGMNAVLAGLTLVYTNGSPQGDAPAFVRSLAVGRIGGVLPWALLFWLAFGAALIFALRRTTYGRRLYAVGNNREAAYLSGVPVRGVLVATYALCGLCAGLGGLLLTGYSAQSYLGMGDPFVLQAIAAVVIGGTSILGGAGGYGGTIAGAITVVLLQNVLQIVGIRPAGQQILYGLIVLLMLFVYGRGARVRE</sequence>
<keyword evidence="6 9" id="KW-1133">Transmembrane helix</keyword>
<dbReference type="InterPro" id="IPR001851">
    <property type="entry name" value="ABC_transp_permease"/>
</dbReference>
<dbReference type="Pfam" id="PF02653">
    <property type="entry name" value="BPD_transp_2"/>
    <property type="match status" value="1"/>
</dbReference>
<keyword evidence="7 9" id="KW-0472">Membrane</keyword>
<gene>
    <name evidence="10" type="ORF">AVDCRST_MAG19-4128</name>
</gene>
<feature type="transmembrane region" description="Helical" evidence="9">
    <location>
        <begin position="53"/>
        <end position="71"/>
    </location>
</feature>
<dbReference type="PANTHER" id="PTHR32196:SF21">
    <property type="entry name" value="ABC TRANSPORTER PERMEASE PROTEIN YPHD-RELATED"/>
    <property type="match status" value="1"/>
</dbReference>
<evidence type="ECO:0000256" key="7">
    <source>
        <dbReference type="ARBA" id="ARBA00023136"/>
    </source>
</evidence>
<dbReference type="EMBL" id="CADCWL010000231">
    <property type="protein sequence ID" value="CAA9581988.1"/>
    <property type="molecule type" value="Genomic_DNA"/>
</dbReference>
<dbReference type="GO" id="GO:0022857">
    <property type="term" value="F:transmembrane transporter activity"/>
    <property type="evidence" value="ECO:0007669"/>
    <property type="project" value="InterPro"/>
</dbReference>
<dbReference type="AlphaFoldDB" id="A0A6J4VN08"/>
<feature type="transmembrane region" description="Helical" evidence="9">
    <location>
        <begin position="332"/>
        <end position="349"/>
    </location>
</feature>
<proteinExistence type="predicted"/>
<reference evidence="10" key="1">
    <citation type="submission" date="2020-02" db="EMBL/GenBank/DDBJ databases">
        <authorList>
            <person name="Meier V. D."/>
        </authorList>
    </citation>
    <scope>NUCLEOTIDE SEQUENCE</scope>
    <source>
        <strain evidence="10">AVDCRST_MAG19</strain>
    </source>
</reference>
<keyword evidence="5 9" id="KW-0812">Transmembrane</keyword>
<evidence type="ECO:0000256" key="1">
    <source>
        <dbReference type="ARBA" id="ARBA00004651"/>
    </source>
</evidence>
<feature type="transmembrane region" description="Helical" evidence="9">
    <location>
        <begin position="197"/>
        <end position="219"/>
    </location>
</feature>
<evidence type="ECO:0000256" key="2">
    <source>
        <dbReference type="ARBA" id="ARBA00022448"/>
    </source>
</evidence>
<dbReference type="GO" id="GO:0005886">
    <property type="term" value="C:plasma membrane"/>
    <property type="evidence" value="ECO:0007669"/>
    <property type="project" value="UniProtKB-SubCell"/>
</dbReference>
<feature type="transmembrane region" description="Helical" evidence="9">
    <location>
        <begin position="131"/>
        <end position="152"/>
    </location>
</feature>
<keyword evidence="2" id="KW-0813">Transport</keyword>
<feature type="transmembrane region" description="Helical" evidence="9">
    <location>
        <begin position="159"/>
        <end position="177"/>
    </location>
</feature>
<feature type="transmembrane region" description="Helical" evidence="9">
    <location>
        <begin position="248"/>
        <end position="270"/>
    </location>
</feature>
<evidence type="ECO:0000256" key="8">
    <source>
        <dbReference type="SAM" id="MobiDB-lite"/>
    </source>
</evidence>
<keyword evidence="3" id="KW-1003">Cell membrane</keyword>
<feature type="transmembrane region" description="Helical" evidence="9">
    <location>
        <begin position="109"/>
        <end position="125"/>
    </location>
</feature>
<keyword evidence="4" id="KW-0997">Cell inner membrane</keyword>
<evidence type="ECO:0000256" key="4">
    <source>
        <dbReference type="ARBA" id="ARBA00022519"/>
    </source>
</evidence>